<dbReference type="OrthoDB" id="5778525at2759"/>
<proteinExistence type="predicted"/>
<evidence type="ECO:0000256" key="3">
    <source>
        <dbReference type="ARBA" id="ARBA00023125"/>
    </source>
</evidence>
<dbReference type="SMART" id="SM00353">
    <property type="entry name" value="HLH"/>
    <property type="match status" value="1"/>
</dbReference>
<dbReference type="PANTHER" id="PTHR15741:SF25">
    <property type="entry name" value="MAX-LIKE PROTEIN X"/>
    <property type="match status" value="1"/>
</dbReference>
<organism evidence="9 10">
    <name type="scientific">Dimorphilus gyrociliatus</name>
    <dbReference type="NCBI Taxonomy" id="2664684"/>
    <lineage>
        <taxon>Eukaryota</taxon>
        <taxon>Metazoa</taxon>
        <taxon>Spiralia</taxon>
        <taxon>Lophotrochozoa</taxon>
        <taxon>Annelida</taxon>
        <taxon>Polychaeta</taxon>
        <taxon>Polychaeta incertae sedis</taxon>
        <taxon>Dinophilidae</taxon>
        <taxon>Dimorphilus</taxon>
    </lineage>
</organism>
<dbReference type="GO" id="GO:0046983">
    <property type="term" value="F:protein dimerization activity"/>
    <property type="evidence" value="ECO:0007669"/>
    <property type="project" value="InterPro"/>
</dbReference>
<dbReference type="InterPro" id="IPR036638">
    <property type="entry name" value="HLH_DNA-bd_sf"/>
</dbReference>
<evidence type="ECO:0000256" key="4">
    <source>
        <dbReference type="ARBA" id="ARBA00023163"/>
    </source>
</evidence>
<keyword evidence="3" id="KW-0238">DNA-binding</keyword>
<feature type="domain" description="BHLH" evidence="8">
    <location>
        <begin position="83"/>
        <end position="137"/>
    </location>
</feature>
<keyword evidence="10" id="KW-1185">Reference proteome</keyword>
<evidence type="ECO:0000256" key="5">
    <source>
        <dbReference type="ARBA" id="ARBA00023242"/>
    </source>
</evidence>
<dbReference type="GO" id="GO:0000981">
    <property type="term" value="F:DNA-binding transcription factor activity, RNA polymerase II-specific"/>
    <property type="evidence" value="ECO:0007669"/>
    <property type="project" value="TreeGrafter"/>
</dbReference>
<dbReference type="InterPro" id="IPR052207">
    <property type="entry name" value="Max-like/E-box_TFs"/>
</dbReference>
<feature type="coiled-coil region" evidence="6">
    <location>
        <begin position="134"/>
        <end position="168"/>
    </location>
</feature>
<dbReference type="InterPro" id="IPR011598">
    <property type="entry name" value="bHLH_dom"/>
</dbReference>
<dbReference type="Pfam" id="PF00010">
    <property type="entry name" value="HLH"/>
    <property type="match status" value="1"/>
</dbReference>
<evidence type="ECO:0000256" key="7">
    <source>
        <dbReference type="SAM" id="MobiDB-lite"/>
    </source>
</evidence>
<dbReference type="PANTHER" id="PTHR15741">
    <property type="entry name" value="BASIC HELIX-LOOP-HELIX ZIP TRANSCRIPTION FACTOR"/>
    <property type="match status" value="1"/>
</dbReference>
<comment type="caution">
    <text evidence="9">The sequence shown here is derived from an EMBL/GenBank/DDBJ whole genome shotgun (WGS) entry which is preliminary data.</text>
</comment>
<dbReference type="EMBL" id="CAJFCJ010000012">
    <property type="protein sequence ID" value="CAD5120031.1"/>
    <property type="molecule type" value="Genomic_DNA"/>
</dbReference>
<accession>A0A7I8VUL3</accession>
<feature type="compositionally biased region" description="Polar residues" evidence="7">
    <location>
        <begin position="69"/>
        <end position="79"/>
    </location>
</feature>
<evidence type="ECO:0000313" key="9">
    <source>
        <dbReference type="EMBL" id="CAD5120031.1"/>
    </source>
</evidence>
<evidence type="ECO:0000313" key="10">
    <source>
        <dbReference type="Proteomes" id="UP000549394"/>
    </source>
</evidence>
<gene>
    <name evidence="9" type="ORF">DGYR_LOCUS8191</name>
</gene>
<keyword evidence="6" id="KW-0175">Coiled coil</keyword>
<protein>
    <submittedName>
        <fullName evidence="9">DgyrCDS8612</fullName>
    </submittedName>
</protein>
<evidence type="ECO:0000256" key="6">
    <source>
        <dbReference type="SAM" id="Coils"/>
    </source>
</evidence>
<evidence type="ECO:0000256" key="1">
    <source>
        <dbReference type="ARBA" id="ARBA00004123"/>
    </source>
</evidence>
<sequence>MDIQLSNSSWLDDIPYIIEPNQAKSNHVTPIRNEEVYYSNQSQQLTCTPPVYSVETNFNFNQEIMDTYEQSSDSRSTQLPVKRRQTAHTKAEQRRRDSIKTAYTNLSSILPVNSNNDSKPISKAAILQNAIRYVKDLEQQKEIKAAAIQKLKIELASLRELRKNYHQTITSKAVEKVSEDQKFFFFEHLADELFISFQSMINWRNFSNFSNLVLAWLEDNLSKSKLRETILKSSNNRLPFPNN</sequence>
<dbReference type="AlphaFoldDB" id="A0A7I8VUL3"/>
<dbReference type="Proteomes" id="UP000549394">
    <property type="component" value="Unassembled WGS sequence"/>
</dbReference>
<keyword evidence="2" id="KW-0805">Transcription regulation</keyword>
<comment type="subcellular location">
    <subcellularLocation>
        <location evidence="1">Nucleus</location>
    </subcellularLocation>
</comment>
<keyword evidence="4" id="KW-0804">Transcription</keyword>
<feature type="region of interest" description="Disordered" evidence="7">
    <location>
        <begin position="69"/>
        <end position="97"/>
    </location>
</feature>
<name>A0A7I8VUL3_9ANNE</name>
<dbReference type="Gene3D" id="4.10.280.10">
    <property type="entry name" value="Helix-loop-helix DNA-binding domain"/>
    <property type="match status" value="1"/>
</dbReference>
<reference evidence="9 10" key="1">
    <citation type="submission" date="2020-08" db="EMBL/GenBank/DDBJ databases">
        <authorList>
            <person name="Hejnol A."/>
        </authorList>
    </citation>
    <scope>NUCLEOTIDE SEQUENCE [LARGE SCALE GENOMIC DNA]</scope>
</reference>
<dbReference type="GO" id="GO:0000978">
    <property type="term" value="F:RNA polymerase II cis-regulatory region sequence-specific DNA binding"/>
    <property type="evidence" value="ECO:0007669"/>
    <property type="project" value="TreeGrafter"/>
</dbReference>
<evidence type="ECO:0000256" key="2">
    <source>
        <dbReference type="ARBA" id="ARBA00023015"/>
    </source>
</evidence>
<dbReference type="GO" id="GO:0005634">
    <property type="term" value="C:nucleus"/>
    <property type="evidence" value="ECO:0007669"/>
    <property type="project" value="UniProtKB-SubCell"/>
</dbReference>
<dbReference type="SUPFAM" id="SSF47459">
    <property type="entry name" value="HLH, helix-loop-helix DNA-binding domain"/>
    <property type="match status" value="1"/>
</dbReference>
<keyword evidence="5" id="KW-0539">Nucleus</keyword>
<evidence type="ECO:0000259" key="8">
    <source>
        <dbReference type="PROSITE" id="PS50888"/>
    </source>
</evidence>
<dbReference type="PROSITE" id="PS50888">
    <property type="entry name" value="BHLH"/>
    <property type="match status" value="1"/>
</dbReference>